<keyword evidence="2" id="KW-1185">Reference proteome</keyword>
<dbReference type="AlphaFoldDB" id="A0A8X6PYQ5"/>
<reference evidence="1" key="1">
    <citation type="submission" date="2020-08" db="EMBL/GenBank/DDBJ databases">
        <title>Multicomponent nature underlies the extraordinary mechanical properties of spider dragline silk.</title>
        <authorList>
            <person name="Kono N."/>
            <person name="Nakamura H."/>
            <person name="Mori M."/>
            <person name="Yoshida Y."/>
            <person name="Ohtoshi R."/>
            <person name="Malay A.D."/>
            <person name="Moran D.A.P."/>
            <person name="Tomita M."/>
            <person name="Numata K."/>
            <person name="Arakawa K."/>
        </authorList>
    </citation>
    <scope>NUCLEOTIDE SEQUENCE</scope>
</reference>
<comment type="caution">
    <text evidence="1">The sequence shown here is derived from an EMBL/GenBank/DDBJ whole genome shotgun (WGS) entry which is preliminary data.</text>
</comment>
<evidence type="ECO:0000313" key="2">
    <source>
        <dbReference type="Proteomes" id="UP000887013"/>
    </source>
</evidence>
<accession>A0A8X6PYQ5</accession>
<evidence type="ECO:0000313" key="1">
    <source>
        <dbReference type="EMBL" id="GFT93045.1"/>
    </source>
</evidence>
<organism evidence="1 2">
    <name type="scientific">Nephila pilipes</name>
    <name type="common">Giant wood spider</name>
    <name type="synonym">Nephila maculata</name>
    <dbReference type="NCBI Taxonomy" id="299642"/>
    <lineage>
        <taxon>Eukaryota</taxon>
        <taxon>Metazoa</taxon>
        <taxon>Ecdysozoa</taxon>
        <taxon>Arthropoda</taxon>
        <taxon>Chelicerata</taxon>
        <taxon>Arachnida</taxon>
        <taxon>Araneae</taxon>
        <taxon>Araneomorphae</taxon>
        <taxon>Entelegynae</taxon>
        <taxon>Araneoidea</taxon>
        <taxon>Nephilidae</taxon>
        <taxon>Nephila</taxon>
    </lineage>
</organism>
<feature type="non-terminal residue" evidence="1">
    <location>
        <position position="51"/>
    </location>
</feature>
<proteinExistence type="predicted"/>
<dbReference type="OrthoDB" id="6435093at2759"/>
<dbReference type="Proteomes" id="UP000887013">
    <property type="component" value="Unassembled WGS sequence"/>
</dbReference>
<name>A0A8X6PYQ5_NEPPI</name>
<gene>
    <name evidence="1" type="ORF">NPIL_674681</name>
</gene>
<dbReference type="EMBL" id="BMAW01074615">
    <property type="protein sequence ID" value="GFT93045.1"/>
    <property type="molecule type" value="Genomic_DNA"/>
</dbReference>
<sequence>MIDSDSGKSSVILNFNKTKSEVDVVDKLGGTYTVARKTLGWQIQSTTPVFL</sequence>
<protein>
    <submittedName>
        <fullName evidence="1">Uncharacterized protein</fullName>
    </submittedName>
</protein>